<dbReference type="OrthoDB" id="7274111at2"/>
<dbReference type="GO" id="GO:0003700">
    <property type="term" value="F:DNA-binding transcription factor activity"/>
    <property type="evidence" value="ECO:0007669"/>
    <property type="project" value="TreeGrafter"/>
</dbReference>
<reference evidence="7" key="1">
    <citation type="submission" date="2009-09" db="EMBL/GenBank/DDBJ databases">
        <title>The complete genome of Nakamurella multipartita DSM 44233.</title>
        <authorList>
            <consortium name="US DOE Joint Genome Institute (JGI-PGF)"/>
            <person name="Lucas S."/>
            <person name="Copeland A."/>
            <person name="Lapidus A."/>
            <person name="Glavina del Rio T."/>
            <person name="Dalin E."/>
            <person name="Tice H."/>
            <person name="Bruce D."/>
            <person name="Goodwin L."/>
            <person name="Pitluck S."/>
            <person name="Kyrpides N."/>
            <person name="Mavromatis K."/>
            <person name="Ivanova N."/>
            <person name="Ovchinnikova G."/>
            <person name="Sims D."/>
            <person name="Meincke L."/>
            <person name="Brettin T."/>
            <person name="Detter J.C."/>
            <person name="Han C."/>
            <person name="Larimer F."/>
            <person name="Land M."/>
            <person name="Hauser L."/>
            <person name="Markowitz V."/>
            <person name="Cheng J.-F."/>
            <person name="Hugenholtz P."/>
            <person name="Woyke T."/>
            <person name="Wu D."/>
            <person name="Klenk H.-P."/>
            <person name="Eisen J.A."/>
        </authorList>
    </citation>
    <scope>NUCLEOTIDE SEQUENCE [LARGE SCALE GENOMIC DNA]</scope>
    <source>
        <strain evidence="7">ATCC 700099 / DSM 44233 / CIP 104796 / JCM 9543 / NBRC 105858 / Y-104</strain>
    </source>
</reference>
<dbReference type="PROSITE" id="PS51078">
    <property type="entry name" value="ICLR_ED"/>
    <property type="match status" value="1"/>
</dbReference>
<dbReference type="GO" id="GO:0045892">
    <property type="term" value="P:negative regulation of DNA-templated transcription"/>
    <property type="evidence" value="ECO:0007669"/>
    <property type="project" value="TreeGrafter"/>
</dbReference>
<dbReference type="InterPro" id="IPR011991">
    <property type="entry name" value="ArsR-like_HTH"/>
</dbReference>
<evidence type="ECO:0000256" key="2">
    <source>
        <dbReference type="ARBA" id="ARBA00023125"/>
    </source>
</evidence>
<name>C8X8V9_NAKMY</name>
<dbReference type="InterPro" id="IPR050707">
    <property type="entry name" value="HTH_MetabolicPath_Reg"/>
</dbReference>
<evidence type="ECO:0000259" key="5">
    <source>
        <dbReference type="PROSITE" id="PS51078"/>
    </source>
</evidence>
<dbReference type="Pfam" id="PF01614">
    <property type="entry name" value="IclR_C"/>
    <property type="match status" value="1"/>
</dbReference>
<dbReference type="CDD" id="cd00090">
    <property type="entry name" value="HTH_ARSR"/>
    <property type="match status" value="1"/>
</dbReference>
<dbReference type="Gene3D" id="3.30.450.40">
    <property type="match status" value="1"/>
</dbReference>
<dbReference type="Gene3D" id="1.10.10.10">
    <property type="entry name" value="Winged helix-like DNA-binding domain superfamily/Winged helix DNA-binding domain"/>
    <property type="match status" value="1"/>
</dbReference>
<evidence type="ECO:0000256" key="3">
    <source>
        <dbReference type="ARBA" id="ARBA00023163"/>
    </source>
</evidence>
<dbReference type="InterPro" id="IPR005471">
    <property type="entry name" value="Tscrpt_reg_IclR_N"/>
</dbReference>
<dbReference type="HOGENOM" id="CLU_062618_6_3_11"/>
<protein>
    <submittedName>
        <fullName evidence="6">Transcriptional regulator, IclR family</fullName>
    </submittedName>
</protein>
<sequence>MSDKPDGPESERAGGAPAVTRAIRILDLLAEQRGQTLTLSEIARGLGLAKSSVSNMCAALEEGGLVRRTAAGYLLGRRTVELGSAYLSGFDQIREFYRVCEESPILRRQLVQIAMLDGARVLYLAVHEGRERFPLSASVGDRYPASATAVGTILLAELTPERVAALYWDPREFVGFTDRSTGTIAQLQAKLAATRQRGYALDEGEVHATVLGIAVLVPGSGSGNPSFGLGVSIVHPTGSDDERTTILSALQEAAARLTRPRLLSA</sequence>
<dbReference type="STRING" id="479431.Namu_4781"/>
<gene>
    <name evidence="6" type="ordered locus">Namu_4781</name>
</gene>
<dbReference type="SUPFAM" id="SSF46785">
    <property type="entry name" value="Winged helix' DNA-binding domain"/>
    <property type="match status" value="1"/>
</dbReference>
<keyword evidence="3" id="KW-0804">Transcription</keyword>
<reference evidence="6 7" key="2">
    <citation type="journal article" date="2010" name="Stand. Genomic Sci.">
        <title>Complete genome sequence of Nakamurella multipartita type strain (Y-104).</title>
        <authorList>
            <person name="Tice H."/>
            <person name="Mayilraj S."/>
            <person name="Sims D."/>
            <person name="Lapidus A."/>
            <person name="Nolan M."/>
            <person name="Lucas S."/>
            <person name="Glavina Del Rio T."/>
            <person name="Copeland A."/>
            <person name="Cheng J.F."/>
            <person name="Meincke L."/>
            <person name="Bruce D."/>
            <person name="Goodwin L."/>
            <person name="Pitluck S."/>
            <person name="Ivanova N."/>
            <person name="Mavromatis K."/>
            <person name="Ovchinnikova G."/>
            <person name="Pati A."/>
            <person name="Chen A."/>
            <person name="Palaniappan K."/>
            <person name="Land M."/>
            <person name="Hauser L."/>
            <person name="Chang Y.J."/>
            <person name="Jeffries C.D."/>
            <person name="Detter J.C."/>
            <person name="Brettin T."/>
            <person name="Rohde M."/>
            <person name="Goker M."/>
            <person name="Bristow J."/>
            <person name="Eisen J.A."/>
            <person name="Markowitz V."/>
            <person name="Hugenholtz P."/>
            <person name="Kyrpides N.C."/>
            <person name="Klenk H.P."/>
            <person name="Chen F."/>
        </authorList>
    </citation>
    <scope>NUCLEOTIDE SEQUENCE [LARGE SCALE GENOMIC DNA]</scope>
    <source>
        <strain evidence="7">ATCC 700099 / DSM 44233 / CIP 104796 / JCM 9543 / NBRC 105858 / Y-104</strain>
    </source>
</reference>
<organism evidence="6 7">
    <name type="scientific">Nakamurella multipartita (strain ATCC 700099 / DSM 44233 / CIP 104796 / JCM 9543 / NBRC 105858 / Y-104)</name>
    <name type="common">Microsphaera multipartita</name>
    <dbReference type="NCBI Taxonomy" id="479431"/>
    <lineage>
        <taxon>Bacteria</taxon>
        <taxon>Bacillati</taxon>
        <taxon>Actinomycetota</taxon>
        <taxon>Actinomycetes</taxon>
        <taxon>Nakamurellales</taxon>
        <taxon>Nakamurellaceae</taxon>
        <taxon>Nakamurella</taxon>
    </lineage>
</organism>
<proteinExistence type="predicted"/>
<dbReference type="SMART" id="SM00346">
    <property type="entry name" value="HTH_ICLR"/>
    <property type="match status" value="1"/>
</dbReference>
<accession>C8X8V9</accession>
<dbReference type="KEGG" id="nml:Namu_4781"/>
<dbReference type="GO" id="GO:0003677">
    <property type="term" value="F:DNA binding"/>
    <property type="evidence" value="ECO:0007669"/>
    <property type="project" value="UniProtKB-KW"/>
</dbReference>
<dbReference type="InParanoid" id="C8X8V9"/>
<keyword evidence="7" id="KW-1185">Reference proteome</keyword>
<evidence type="ECO:0000259" key="4">
    <source>
        <dbReference type="PROSITE" id="PS51077"/>
    </source>
</evidence>
<keyword evidence="1" id="KW-0805">Transcription regulation</keyword>
<dbReference type="eggNOG" id="COG1414">
    <property type="taxonomic scope" value="Bacteria"/>
</dbReference>
<keyword evidence="2" id="KW-0238">DNA-binding</keyword>
<dbReference type="PROSITE" id="PS51077">
    <property type="entry name" value="HTH_ICLR"/>
    <property type="match status" value="1"/>
</dbReference>
<dbReference type="EMBL" id="CP001737">
    <property type="protein sequence ID" value="ACV81057.1"/>
    <property type="molecule type" value="Genomic_DNA"/>
</dbReference>
<evidence type="ECO:0000256" key="1">
    <source>
        <dbReference type="ARBA" id="ARBA00023015"/>
    </source>
</evidence>
<dbReference type="Proteomes" id="UP000002218">
    <property type="component" value="Chromosome"/>
</dbReference>
<evidence type="ECO:0000313" key="6">
    <source>
        <dbReference type="EMBL" id="ACV81057.1"/>
    </source>
</evidence>
<dbReference type="InterPro" id="IPR036388">
    <property type="entry name" value="WH-like_DNA-bd_sf"/>
</dbReference>
<feature type="domain" description="HTH iclR-type" evidence="4">
    <location>
        <begin position="16"/>
        <end position="77"/>
    </location>
</feature>
<dbReference type="InterPro" id="IPR014757">
    <property type="entry name" value="Tscrpt_reg_IclR_C"/>
</dbReference>
<dbReference type="SUPFAM" id="SSF55781">
    <property type="entry name" value="GAF domain-like"/>
    <property type="match status" value="1"/>
</dbReference>
<dbReference type="InterPro" id="IPR036390">
    <property type="entry name" value="WH_DNA-bd_sf"/>
</dbReference>
<feature type="domain" description="IclR-ED" evidence="5">
    <location>
        <begin position="78"/>
        <end position="263"/>
    </location>
</feature>
<dbReference type="RefSeq" id="WP_015749868.1">
    <property type="nucleotide sequence ID" value="NC_013235.1"/>
</dbReference>
<dbReference type="PANTHER" id="PTHR30136">
    <property type="entry name" value="HELIX-TURN-HELIX TRANSCRIPTIONAL REGULATOR, ICLR FAMILY"/>
    <property type="match status" value="1"/>
</dbReference>
<dbReference type="AlphaFoldDB" id="C8X8V9"/>
<dbReference type="PANTHER" id="PTHR30136:SF24">
    <property type="entry name" value="HTH-TYPE TRANSCRIPTIONAL REPRESSOR ALLR"/>
    <property type="match status" value="1"/>
</dbReference>
<dbReference type="Pfam" id="PF09339">
    <property type="entry name" value="HTH_IclR"/>
    <property type="match status" value="1"/>
</dbReference>
<evidence type="ECO:0000313" key="7">
    <source>
        <dbReference type="Proteomes" id="UP000002218"/>
    </source>
</evidence>
<dbReference type="InterPro" id="IPR029016">
    <property type="entry name" value="GAF-like_dom_sf"/>
</dbReference>